<dbReference type="FunFam" id="3.40.50.720:FF:000068">
    <property type="entry name" value="Sorbitol dehydrogenase"/>
    <property type="match status" value="1"/>
</dbReference>
<evidence type="ECO:0000256" key="5">
    <source>
        <dbReference type="ARBA" id="ARBA00022935"/>
    </source>
</evidence>
<keyword evidence="7" id="KW-0520">NAD</keyword>
<dbReference type="OrthoDB" id="3941538at2759"/>
<dbReference type="GeneID" id="9677585"/>
<accession>C7ZNQ7</accession>
<comment type="pathway">
    <text evidence="9">Carbohydrate degradation; L-arabinose degradation via L-arabinitol; D-xylulose 5-phosphate from L-arabinose (fungal route): step 4/5.</text>
</comment>
<keyword evidence="5" id="KW-0054">Arabinose catabolism</keyword>
<dbReference type="InParanoid" id="C7ZNQ7"/>
<comment type="similarity">
    <text evidence="2 16">Belongs to the zinc-containing alcohol dehydrogenase family.</text>
</comment>
<gene>
    <name evidence="18" type="ORF">NECHADRAFT_96600</name>
</gene>
<evidence type="ECO:0000259" key="17">
    <source>
        <dbReference type="SMART" id="SM00829"/>
    </source>
</evidence>
<evidence type="ECO:0000256" key="15">
    <source>
        <dbReference type="ARBA" id="ARBA00049317"/>
    </source>
</evidence>
<dbReference type="Pfam" id="PF08240">
    <property type="entry name" value="ADH_N"/>
    <property type="match status" value="1"/>
</dbReference>
<dbReference type="CDD" id="cd05285">
    <property type="entry name" value="sorbitol_DH"/>
    <property type="match status" value="1"/>
</dbReference>
<evidence type="ECO:0000256" key="3">
    <source>
        <dbReference type="ARBA" id="ARBA00022723"/>
    </source>
</evidence>
<dbReference type="Proteomes" id="UP000005206">
    <property type="component" value="Chromosome 10"/>
</dbReference>
<evidence type="ECO:0000256" key="9">
    <source>
        <dbReference type="ARBA" id="ARBA00025713"/>
    </source>
</evidence>
<keyword evidence="19" id="KW-1185">Reference proteome</keyword>
<dbReference type="SUPFAM" id="SSF50129">
    <property type="entry name" value="GroES-like"/>
    <property type="match status" value="1"/>
</dbReference>
<dbReference type="Pfam" id="PF00107">
    <property type="entry name" value="ADH_zinc_N"/>
    <property type="match status" value="1"/>
</dbReference>
<evidence type="ECO:0000256" key="4">
    <source>
        <dbReference type="ARBA" id="ARBA00022833"/>
    </source>
</evidence>
<sequence>MVVRGRRASILVRATVLRCGVGSPPEPTSYSRISVFQELAIISLVLYGPGKARFENRPVPSLKDAHDVIIRISYVGVCGSDVHFWTDGGFARKVSEDQPLVMGHEASGIVRSIGPDVTLLKPGDRVAIEPGFSCRRCKQCKDGRYNLCPKMKFAADPPLTQGTLSRFFSIPEDFAYKIPDSLSLEEAVLVEPLAVAVHGIRLAGLEVGQRVLVQGSGTIGLLTAAVAKAYGAKQVYITDVNLDKIKFAKKYLECSAFIPDLGSTPEENAARFKTETGLDDGVDAVIECTGVEASTQTGLLALSAGGVLVQVGLGKPVQAIPIHAMSEKEIVLKTSFRYGPGDYEIALELLESGKVSVRPLISSITPFEKATEAWEKTRKGKGIKNLIRGVQD</sequence>
<dbReference type="eggNOG" id="KOG0024">
    <property type="taxonomic scope" value="Eukaryota"/>
</dbReference>
<feature type="domain" description="Enoyl reductase (ER)" evidence="17">
    <location>
        <begin position="48"/>
        <end position="387"/>
    </location>
</feature>
<dbReference type="GO" id="GO:0019568">
    <property type="term" value="P:arabinose catabolic process"/>
    <property type="evidence" value="ECO:0007669"/>
    <property type="project" value="UniProtKB-KW"/>
</dbReference>
<evidence type="ECO:0000313" key="19">
    <source>
        <dbReference type="Proteomes" id="UP000005206"/>
    </source>
</evidence>
<evidence type="ECO:0000256" key="12">
    <source>
        <dbReference type="ARBA" id="ARBA00037881"/>
    </source>
</evidence>
<dbReference type="Gene3D" id="3.40.50.720">
    <property type="entry name" value="NAD(P)-binding Rossmann-like Domain"/>
    <property type="match status" value="1"/>
</dbReference>
<dbReference type="InterPro" id="IPR011032">
    <property type="entry name" value="GroES-like_sf"/>
</dbReference>
<dbReference type="PANTHER" id="PTHR43161">
    <property type="entry name" value="SORBITOL DEHYDROGENASE"/>
    <property type="match status" value="1"/>
</dbReference>
<evidence type="ECO:0000313" key="18">
    <source>
        <dbReference type="EMBL" id="EEU34219.1"/>
    </source>
</evidence>
<dbReference type="GO" id="GO:0050019">
    <property type="term" value="F:L-arabinitol 4-dehydrogenase activity"/>
    <property type="evidence" value="ECO:0007669"/>
    <property type="project" value="UniProtKB-EC"/>
</dbReference>
<evidence type="ECO:0000256" key="6">
    <source>
        <dbReference type="ARBA" id="ARBA00023002"/>
    </source>
</evidence>
<evidence type="ECO:0000256" key="10">
    <source>
        <dbReference type="ARBA" id="ARBA00026119"/>
    </source>
</evidence>
<name>C7ZNQ7_FUSV7</name>
<keyword evidence="3 16" id="KW-0479">Metal-binding</keyword>
<comment type="cofactor">
    <cofactor evidence="1 16">
        <name>Zn(2+)</name>
        <dbReference type="ChEBI" id="CHEBI:29105"/>
    </cofactor>
</comment>
<organism evidence="18 19">
    <name type="scientific">Fusarium vanettenii (strain ATCC MYA-4622 / CBS 123669 / FGSC 9596 / NRRL 45880 / 77-13-4)</name>
    <name type="common">Fusarium solani subsp. pisi</name>
    <dbReference type="NCBI Taxonomy" id="660122"/>
    <lineage>
        <taxon>Eukaryota</taxon>
        <taxon>Fungi</taxon>
        <taxon>Dikarya</taxon>
        <taxon>Ascomycota</taxon>
        <taxon>Pezizomycotina</taxon>
        <taxon>Sordariomycetes</taxon>
        <taxon>Hypocreomycetidae</taxon>
        <taxon>Hypocreales</taxon>
        <taxon>Nectriaceae</taxon>
        <taxon>Fusarium</taxon>
        <taxon>Fusarium solani species complex</taxon>
        <taxon>Fusarium vanettenii</taxon>
    </lineage>
</organism>
<dbReference type="GO" id="GO:0008270">
    <property type="term" value="F:zinc ion binding"/>
    <property type="evidence" value="ECO:0007669"/>
    <property type="project" value="InterPro"/>
</dbReference>
<dbReference type="SUPFAM" id="SSF51735">
    <property type="entry name" value="NAD(P)-binding Rossmann-fold domains"/>
    <property type="match status" value="1"/>
</dbReference>
<dbReference type="EC" id="1.1.1.9" evidence="10"/>
<dbReference type="InterPro" id="IPR045306">
    <property type="entry name" value="SDH-like"/>
</dbReference>
<dbReference type="VEuPathDB" id="FungiDB:NECHADRAFT_96600"/>
<keyword evidence="5" id="KW-0119">Carbohydrate metabolism</keyword>
<evidence type="ECO:0000256" key="7">
    <source>
        <dbReference type="ARBA" id="ARBA00023027"/>
    </source>
</evidence>
<dbReference type="PANTHER" id="PTHR43161:SF9">
    <property type="entry name" value="SORBITOL DEHYDROGENASE"/>
    <property type="match status" value="1"/>
</dbReference>
<comment type="catalytic activity">
    <reaction evidence="15">
        <text>L-arabinitol + NAD(+) = L-xylulose + NADH + H(+)</text>
        <dbReference type="Rhea" id="RHEA:16381"/>
        <dbReference type="ChEBI" id="CHEBI:15378"/>
        <dbReference type="ChEBI" id="CHEBI:17399"/>
        <dbReference type="ChEBI" id="CHEBI:18403"/>
        <dbReference type="ChEBI" id="CHEBI:57540"/>
        <dbReference type="ChEBI" id="CHEBI:57945"/>
        <dbReference type="EC" id="1.1.1.12"/>
    </reaction>
</comment>
<dbReference type="OMA" id="HFWTEGG"/>
<dbReference type="EC" id="1.1.1.12" evidence="13"/>
<proteinExistence type="inferred from homology"/>
<evidence type="ECO:0000256" key="1">
    <source>
        <dbReference type="ARBA" id="ARBA00001947"/>
    </source>
</evidence>
<dbReference type="RefSeq" id="XP_003039932.1">
    <property type="nucleotide sequence ID" value="XM_003039886.1"/>
</dbReference>
<protein>
    <recommendedName>
        <fullName evidence="14">L-arabinitol 4-dehydrogenase</fullName>
        <ecNumber evidence="13">1.1.1.12</ecNumber>
        <ecNumber evidence="10">1.1.1.9</ecNumber>
    </recommendedName>
    <alternativeName>
        <fullName evidence="11">Xylitol dehydrogenase A</fullName>
    </alternativeName>
</protein>
<dbReference type="STRING" id="660122.C7ZNQ7"/>
<dbReference type="EMBL" id="GG698970">
    <property type="protein sequence ID" value="EEU34219.1"/>
    <property type="molecule type" value="Genomic_DNA"/>
</dbReference>
<dbReference type="InterPro" id="IPR036291">
    <property type="entry name" value="NAD(P)-bd_dom_sf"/>
</dbReference>
<evidence type="ECO:0000256" key="14">
    <source>
        <dbReference type="ARBA" id="ARBA00039783"/>
    </source>
</evidence>
<dbReference type="HOGENOM" id="CLU_026673_11_5_1"/>
<keyword evidence="4 16" id="KW-0862">Zinc</keyword>
<dbReference type="Gene3D" id="3.90.180.10">
    <property type="entry name" value="Medium-chain alcohol dehydrogenases, catalytic domain"/>
    <property type="match status" value="1"/>
</dbReference>
<comment type="function">
    <text evidence="8">Xylitol dehydrogenase which catalyzes the conversion of xylitol to D-xylulose. Xylose is a major component of hemicelluloses such as xylan. Most fungi utilize D-xylose via three enzymatic reactions, xylose reductase (XR), xylitol dehydrogenase (XDH), and xylulokinase, to form xylulose 5-phosphate, which enters pentose phosphate pathway.</text>
</comment>
<evidence type="ECO:0000256" key="8">
    <source>
        <dbReference type="ARBA" id="ARBA00024843"/>
    </source>
</evidence>
<keyword evidence="6" id="KW-0560">Oxidoreductase</keyword>
<dbReference type="KEGG" id="nhe:NECHADRAFT_96600"/>
<dbReference type="InterPro" id="IPR002328">
    <property type="entry name" value="ADH_Zn_CS"/>
</dbReference>
<evidence type="ECO:0000256" key="2">
    <source>
        <dbReference type="ARBA" id="ARBA00008072"/>
    </source>
</evidence>
<reference evidence="18 19" key="1">
    <citation type="journal article" date="2009" name="PLoS Genet.">
        <title>The genome of Nectria haematococca: contribution of supernumerary chromosomes to gene expansion.</title>
        <authorList>
            <person name="Coleman J.J."/>
            <person name="Rounsley S.D."/>
            <person name="Rodriguez-Carres M."/>
            <person name="Kuo A."/>
            <person name="Wasmann C.C."/>
            <person name="Grimwood J."/>
            <person name="Schmutz J."/>
            <person name="Taga M."/>
            <person name="White G.J."/>
            <person name="Zhou S."/>
            <person name="Schwartz D.C."/>
            <person name="Freitag M."/>
            <person name="Ma L.J."/>
            <person name="Danchin E.G."/>
            <person name="Henrissat B."/>
            <person name="Coutinho P.M."/>
            <person name="Nelson D.R."/>
            <person name="Straney D."/>
            <person name="Napoli C.A."/>
            <person name="Barker B.M."/>
            <person name="Gribskov M."/>
            <person name="Rep M."/>
            <person name="Kroken S."/>
            <person name="Molnar I."/>
            <person name="Rensing C."/>
            <person name="Kennell J.C."/>
            <person name="Zamora J."/>
            <person name="Farman M.L."/>
            <person name="Selker E.U."/>
            <person name="Salamov A."/>
            <person name="Shapiro H."/>
            <person name="Pangilinan J."/>
            <person name="Lindquist E."/>
            <person name="Lamers C."/>
            <person name="Grigoriev I.V."/>
            <person name="Geiser D.M."/>
            <person name="Covert S.F."/>
            <person name="Temporini E."/>
            <person name="Vanetten H.D."/>
        </authorList>
    </citation>
    <scope>NUCLEOTIDE SEQUENCE [LARGE SCALE GENOMIC DNA]</scope>
    <source>
        <strain evidence="19">ATCC MYA-4622 / CBS 123669 / FGSC 9596 / NRRL 45880 / 77-13-4</strain>
    </source>
</reference>
<dbReference type="SMART" id="SM00829">
    <property type="entry name" value="PKS_ER"/>
    <property type="match status" value="1"/>
</dbReference>
<dbReference type="GO" id="GO:0046526">
    <property type="term" value="F:D-xylulose reductase activity"/>
    <property type="evidence" value="ECO:0007669"/>
    <property type="project" value="UniProtKB-EC"/>
</dbReference>
<dbReference type="GO" id="GO:0006062">
    <property type="term" value="P:sorbitol catabolic process"/>
    <property type="evidence" value="ECO:0007669"/>
    <property type="project" value="TreeGrafter"/>
</dbReference>
<dbReference type="GO" id="GO:0003939">
    <property type="term" value="F:L-iditol 2-dehydrogenase (NAD+) activity"/>
    <property type="evidence" value="ECO:0007669"/>
    <property type="project" value="TreeGrafter"/>
</dbReference>
<evidence type="ECO:0000256" key="11">
    <source>
        <dbReference type="ARBA" id="ARBA00030139"/>
    </source>
</evidence>
<dbReference type="InterPro" id="IPR020843">
    <property type="entry name" value="ER"/>
</dbReference>
<comment type="pathway">
    <text evidence="12">Carbohydrate degradation; L-arabinose degradation via L-arabinitol; D-xylulose 5-phosphate from L-arabinose (fungal route): step 2/5.</text>
</comment>
<evidence type="ECO:0000256" key="16">
    <source>
        <dbReference type="RuleBase" id="RU361277"/>
    </source>
</evidence>
<dbReference type="PROSITE" id="PS00059">
    <property type="entry name" value="ADH_ZINC"/>
    <property type="match status" value="1"/>
</dbReference>
<evidence type="ECO:0000256" key="13">
    <source>
        <dbReference type="ARBA" id="ARBA00038954"/>
    </source>
</evidence>
<dbReference type="InterPro" id="IPR013149">
    <property type="entry name" value="ADH-like_C"/>
</dbReference>
<dbReference type="InterPro" id="IPR013154">
    <property type="entry name" value="ADH-like_N"/>
</dbReference>
<dbReference type="AlphaFoldDB" id="C7ZNQ7"/>